<dbReference type="Proteomes" id="UP000231328">
    <property type="component" value="Unassembled WGS sequence"/>
</dbReference>
<dbReference type="EMBL" id="NMVR01000489">
    <property type="protein sequence ID" value="PJG36212.1"/>
    <property type="molecule type" value="Genomic_DNA"/>
</dbReference>
<evidence type="ECO:0000313" key="2">
    <source>
        <dbReference type="Proteomes" id="UP000231328"/>
    </source>
</evidence>
<proteinExistence type="predicted"/>
<organism evidence="1 2">
    <name type="scientific">Enterobacter hormaechei</name>
    <dbReference type="NCBI Taxonomy" id="158836"/>
    <lineage>
        <taxon>Bacteria</taxon>
        <taxon>Pseudomonadati</taxon>
        <taxon>Pseudomonadota</taxon>
        <taxon>Gammaproteobacteria</taxon>
        <taxon>Enterobacterales</taxon>
        <taxon>Enterobacteriaceae</taxon>
        <taxon>Enterobacter</taxon>
        <taxon>Enterobacter cloacae complex</taxon>
    </lineage>
</organism>
<reference evidence="1 2" key="1">
    <citation type="submission" date="2017-07" db="EMBL/GenBank/DDBJ databases">
        <title>Draft genome sequence of Enterobacter cloacae ST128, a clinical strain coproducing KPC-2 and NDM-1 carbapenemases.</title>
        <authorList>
            <person name="Li X."/>
        </authorList>
    </citation>
    <scope>NUCLEOTIDE SEQUENCE [LARGE SCALE GENOMIC DNA]</scope>
    <source>
        <strain evidence="1 2">HBY</strain>
    </source>
</reference>
<accession>A0AAP8KKU6</accession>
<sequence>MDKQVRNTTEIVSLAKQKLKKTRETVDKAISK</sequence>
<protein>
    <submittedName>
        <fullName evidence="1">Transposase</fullName>
    </submittedName>
</protein>
<gene>
    <name evidence="1" type="ORF">CGZ54_29710</name>
</gene>
<evidence type="ECO:0000313" key="1">
    <source>
        <dbReference type="EMBL" id="PJG36212.1"/>
    </source>
</evidence>
<comment type="caution">
    <text evidence="1">The sequence shown here is derived from an EMBL/GenBank/DDBJ whole genome shotgun (WGS) entry which is preliminary data.</text>
</comment>
<name>A0AAP8KKU6_9ENTR</name>
<feature type="non-terminal residue" evidence="1">
    <location>
        <position position="32"/>
    </location>
</feature>
<dbReference type="AlphaFoldDB" id="A0AAP8KKU6"/>